<keyword evidence="1" id="KW-0812">Transmembrane</keyword>
<dbReference type="GO" id="GO:0000445">
    <property type="term" value="C:THO complex part of transcription export complex"/>
    <property type="evidence" value="ECO:0007669"/>
    <property type="project" value="TreeGrafter"/>
</dbReference>
<reference evidence="2 3" key="2">
    <citation type="submission" date="2018-11" db="EMBL/GenBank/DDBJ databases">
        <authorList>
            <consortium name="Pathogen Informatics"/>
        </authorList>
    </citation>
    <scope>NUCLEOTIDE SEQUENCE [LARGE SCALE GENOMIC DNA]</scope>
    <source>
        <strain evidence="2">Dakar</strain>
        <strain evidence="3">Dakar, Senegal</strain>
    </source>
</reference>
<accession>A0A183JL37</accession>
<dbReference type="PANTHER" id="PTHR21597:SF0">
    <property type="entry name" value="THO COMPLEX SUBUNIT 2"/>
    <property type="match status" value="1"/>
</dbReference>
<reference evidence="4" key="1">
    <citation type="submission" date="2016-06" db="UniProtKB">
        <authorList>
            <consortium name="WormBaseParasite"/>
        </authorList>
    </citation>
    <scope>IDENTIFICATION</scope>
</reference>
<feature type="transmembrane region" description="Helical" evidence="1">
    <location>
        <begin position="263"/>
        <end position="280"/>
    </location>
</feature>
<dbReference type="WBParaSite" id="SCUD_0000341801-mRNA-1">
    <property type="protein sequence ID" value="SCUD_0000341801-mRNA-1"/>
    <property type="gene ID" value="SCUD_0000341801"/>
</dbReference>
<keyword evidence="1" id="KW-0472">Membrane</keyword>
<dbReference type="GO" id="GO:0006406">
    <property type="term" value="P:mRNA export from nucleus"/>
    <property type="evidence" value="ECO:0007669"/>
    <property type="project" value="InterPro"/>
</dbReference>
<keyword evidence="1" id="KW-1133">Transmembrane helix</keyword>
<proteinExistence type="predicted"/>
<evidence type="ECO:0000256" key="1">
    <source>
        <dbReference type="SAM" id="Phobius"/>
    </source>
</evidence>
<organism evidence="4">
    <name type="scientific">Schistosoma curassoni</name>
    <dbReference type="NCBI Taxonomy" id="6186"/>
    <lineage>
        <taxon>Eukaryota</taxon>
        <taxon>Metazoa</taxon>
        <taxon>Spiralia</taxon>
        <taxon>Lophotrochozoa</taxon>
        <taxon>Platyhelminthes</taxon>
        <taxon>Trematoda</taxon>
        <taxon>Digenea</taxon>
        <taxon>Strigeidida</taxon>
        <taxon>Schistosomatoidea</taxon>
        <taxon>Schistosomatidae</taxon>
        <taxon>Schistosoma</taxon>
    </lineage>
</organism>
<evidence type="ECO:0000313" key="3">
    <source>
        <dbReference type="Proteomes" id="UP000279833"/>
    </source>
</evidence>
<keyword evidence="3" id="KW-1185">Reference proteome</keyword>
<sequence>MFTVCIIEALATDQSKLEDLQLSQGLQGTLIVYFYSLSSNDSNSEYVPLILQESFYSQSTALFLMQRFLHEKNNSLKSFLTVVEKFEIKYQFDLAGLLQYVLNQLKVGKSYDLAILREILHRMSGIDISEEMTEEQLESMSGGELLLQEGGYYAQIRNTRRNAGRLKDALVEHNLIMPFIFLMAQQRDAIIFLDDPERHCKLAGRLYDQCQGTLVQFITFLSLQLTRDEMQTQCLNIDRMMGEFHVPADTAFCFHRNLFEQKVAVGFFISIVFVVVVVPIF</sequence>
<dbReference type="InterPro" id="IPR040007">
    <property type="entry name" value="Tho2"/>
</dbReference>
<dbReference type="Proteomes" id="UP000279833">
    <property type="component" value="Unassembled WGS sequence"/>
</dbReference>
<dbReference type="GO" id="GO:0006397">
    <property type="term" value="P:mRNA processing"/>
    <property type="evidence" value="ECO:0007669"/>
    <property type="project" value="InterPro"/>
</dbReference>
<dbReference type="GO" id="GO:0003729">
    <property type="term" value="F:mRNA binding"/>
    <property type="evidence" value="ECO:0007669"/>
    <property type="project" value="TreeGrafter"/>
</dbReference>
<protein>
    <submittedName>
        <fullName evidence="4">ATP-binding protein</fullName>
    </submittedName>
</protein>
<dbReference type="PANTHER" id="PTHR21597">
    <property type="entry name" value="THO2 PROTEIN"/>
    <property type="match status" value="1"/>
</dbReference>
<dbReference type="AlphaFoldDB" id="A0A183JL37"/>
<evidence type="ECO:0000313" key="2">
    <source>
        <dbReference type="EMBL" id="VDO81755.1"/>
    </source>
</evidence>
<gene>
    <name evidence="2" type="ORF">SCUD_LOCUS3418</name>
</gene>
<evidence type="ECO:0000313" key="4">
    <source>
        <dbReference type="WBParaSite" id="SCUD_0000341801-mRNA-1"/>
    </source>
</evidence>
<dbReference type="EMBL" id="UZAK01003864">
    <property type="protein sequence ID" value="VDO81755.1"/>
    <property type="molecule type" value="Genomic_DNA"/>
</dbReference>
<name>A0A183JL37_9TREM</name>
<dbReference type="STRING" id="6186.A0A183JL37"/>